<dbReference type="AlphaFoldDB" id="A0A9X7X8Y8"/>
<dbReference type="InterPro" id="IPR013324">
    <property type="entry name" value="RNA_pol_sigma_r3/r4-like"/>
</dbReference>
<protein>
    <submittedName>
        <fullName evidence="1">Uncharacterized protein</fullName>
    </submittedName>
</protein>
<sequence>MPSRRDWRISKMISVLEKRYALRKELKADLDFYLELVKKNPEYRIYEDIQESISKKIQFYADLTTWFQKLILEIQEPLKLRVFHLRYNMGFELGEIADGPGISVEEVESIITSTEKGLMHIEWFK</sequence>
<dbReference type="Proteomes" id="UP000347383">
    <property type="component" value="Chromosome"/>
</dbReference>
<proteinExistence type="predicted"/>
<accession>A0A9X7X8Y8</accession>
<name>A0A9X7X8Y8_STRDY</name>
<reference evidence="1 2" key="1">
    <citation type="submission" date="2018-10" db="EMBL/GenBank/DDBJ databases">
        <title>Comparative Genomics Analysis of the Streptococcus dysgalactiae subspecies dysgalactiae.</title>
        <authorList>
            <person name="Koh T.H."/>
            <person name="Abdul Rahman N."/>
            <person name="Sessions O.M."/>
        </authorList>
    </citation>
    <scope>NUCLEOTIDE SEQUENCE [LARGE SCALE GENOMIC DNA]</scope>
    <source>
        <strain evidence="1 2">DB60705-15</strain>
    </source>
</reference>
<evidence type="ECO:0000313" key="1">
    <source>
        <dbReference type="EMBL" id="QGH02297.1"/>
    </source>
</evidence>
<organism evidence="1 2">
    <name type="scientific">Streptococcus dysgalactiae subsp. dysgalactiae</name>
    <dbReference type="NCBI Taxonomy" id="99822"/>
    <lineage>
        <taxon>Bacteria</taxon>
        <taxon>Bacillati</taxon>
        <taxon>Bacillota</taxon>
        <taxon>Bacilli</taxon>
        <taxon>Lactobacillales</taxon>
        <taxon>Streptococcaceae</taxon>
        <taxon>Streptococcus</taxon>
    </lineage>
</organism>
<gene>
    <name evidence="1" type="ORF">EA457_06970</name>
</gene>
<dbReference type="SUPFAM" id="SSF88659">
    <property type="entry name" value="Sigma3 and sigma4 domains of RNA polymerase sigma factors"/>
    <property type="match status" value="1"/>
</dbReference>
<dbReference type="EMBL" id="CP033165">
    <property type="protein sequence ID" value="QGH02297.1"/>
    <property type="molecule type" value="Genomic_DNA"/>
</dbReference>
<evidence type="ECO:0000313" key="2">
    <source>
        <dbReference type="Proteomes" id="UP000347383"/>
    </source>
</evidence>